<keyword evidence="4" id="KW-0808">Transferase</keyword>
<dbReference type="Pfam" id="PF01476">
    <property type="entry name" value="LysM"/>
    <property type="match status" value="1"/>
</dbReference>
<dbReference type="RefSeq" id="WP_338237132.1">
    <property type="nucleotide sequence ID" value="NZ_BQKE01000001.1"/>
</dbReference>
<dbReference type="GO" id="GO:0016788">
    <property type="term" value="F:hydrolase activity, acting on ester bonds"/>
    <property type="evidence" value="ECO:0007669"/>
    <property type="project" value="UniProtKB-ARBA"/>
</dbReference>
<evidence type="ECO:0000313" key="12">
    <source>
        <dbReference type="Proteomes" id="UP001310022"/>
    </source>
</evidence>
<evidence type="ECO:0000256" key="8">
    <source>
        <dbReference type="ARBA" id="ARBA00023315"/>
    </source>
</evidence>
<evidence type="ECO:0000256" key="9">
    <source>
        <dbReference type="SAM" id="Phobius"/>
    </source>
</evidence>
<comment type="subcellular location">
    <subcellularLocation>
        <location evidence="1">Cell membrane</location>
        <topology evidence="1">Multi-pass membrane protein</topology>
    </subcellularLocation>
</comment>
<feature type="transmembrane region" description="Helical" evidence="9">
    <location>
        <begin position="556"/>
        <end position="574"/>
    </location>
</feature>
<evidence type="ECO:0000256" key="4">
    <source>
        <dbReference type="ARBA" id="ARBA00022679"/>
    </source>
</evidence>
<keyword evidence="7 9" id="KW-0472">Membrane</keyword>
<reference evidence="11 12" key="1">
    <citation type="submission" date="2021-12" db="EMBL/GenBank/DDBJ databases">
        <title>Genome sequencing of bacteria with rrn-lacking chromosome and rrn-plasmid.</title>
        <authorList>
            <person name="Anda M."/>
            <person name="Iwasaki W."/>
        </authorList>
    </citation>
    <scope>NUCLEOTIDE SEQUENCE [LARGE SCALE GENOMIC DNA]</scope>
    <source>
        <strain evidence="11 12">NBRC 15940</strain>
    </source>
</reference>
<dbReference type="AlphaFoldDB" id="A0AAN4VXQ2"/>
<dbReference type="InterPro" id="IPR024194">
    <property type="entry name" value="Ac/AlaTfrase_AlgI/DltB"/>
</dbReference>
<keyword evidence="8" id="KW-0012">Acyltransferase</keyword>
<sequence length="1024" mass="117042">MIRGLFFTLWMLVGSLSVWAGEELGAREERPLVNEVADTIGNAGHLRAFFKQLEALESKKQQKVNIVHIGDSHIQADFFTGEMRKLFQEDFGDGGIGLAFPYNLAKTNGPKQVRFKSNISWTSKRNSRSKPVQETGVSGHGIKTPSDYYQINLNLADSAAGFDRLWVFYEPGNHTYDLKVGQPKPGASTERKFIPTPEKVYHTVRSGESLYSIGRKYGISVSKIQSWNNLGSKSLIRPKQKLVVKNGELPSAVDRIKVDDMQWAAVDRQIFPLGMQVFEWDQPQQAAIVQGFKKGDAQKYANLTGFYVEDSQASGIVYSAIGSNGAKYLDYNKYNLFFEQLGELPADLYIFSMGTNECFAPTYSLKEVERDVLDFIHRVRKKHPNAPILLTTPADSYTGRGRNRKFNPRVEQVRDVIIEVAQKEQVAYWDWWRVMGGANGISNWKKQGFSRDYVHFSADGYRLQGEMLYEALMRAYQKSRIGKELPIKGLHSPQTMPAKIPFEGKMEQVDQNALSGYWIDQEAQVMTAGCFSSGSLAALNPKFFSDIFQYQKKAPLLFNSGVFFVLFLIFYAIYLKWEKVQTFRVVYVTLFSLFFYYKSSGFYFIILIFSSIVDYYLGNKIYEEEDDKKRKLYLLASVVCNLGILGYFKYTNFFINSINGLTGAEIGSLDIFLPIGISFYTFQTMSYSIDLYRRSMEPAESFWDFTFFVTFFPQLVAGPIVRAADFIPQIHQKLSLSKKDMSLAFSLIIGGLIKKAIISDYISINFVDRVFNAPALYSGFENLMAVYGYAIQIYCDFSGYSDMAIGIALLMGFRLPVNFQTPYNSASITEFWRRWHISLSSWLRDYLYIPLGGNQKGKVRTYVNLMLTMLLGGLWHGASWNFVLWGALHGGILGIERLLKGRFQFPKSDAWRFLGQVYTFHFVCLAWIFFRAANFEDASLLINRIVTDTAFGQIPQVLMGYKEVFALMFLGYATHWAPKNVGTTVNRIFYRFPLWGRALTMAVVIWCIWQVSSSEVHPFIYFQF</sequence>
<feature type="transmembrane region" description="Helical" evidence="9">
    <location>
        <begin position="911"/>
        <end position="930"/>
    </location>
</feature>
<dbReference type="Gene3D" id="3.40.50.1110">
    <property type="entry name" value="SGNH hydrolase"/>
    <property type="match status" value="2"/>
</dbReference>
<dbReference type="InterPro" id="IPR051085">
    <property type="entry name" value="MB_O-acyltransferase"/>
</dbReference>
<gene>
    <name evidence="11" type="ORF">PEDI_21800</name>
</gene>
<evidence type="ECO:0000259" key="10">
    <source>
        <dbReference type="PROSITE" id="PS51782"/>
    </source>
</evidence>
<dbReference type="SMART" id="SM00257">
    <property type="entry name" value="LysM"/>
    <property type="match status" value="1"/>
</dbReference>
<keyword evidence="12" id="KW-1185">Reference proteome</keyword>
<feature type="domain" description="LysM" evidence="10">
    <location>
        <begin position="200"/>
        <end position="244"/>
    </location>
</feature>
<feature type="transmembrane region" description="Helical" evidence="9">
    <location>
        <begin position="994"/>
        <end position="1012"/>
    </location>
</feature>
<feature type="transmembrane region" description="Helical" evidence="9">
    <location>
        <begin position="859"/>
        <end position="876"/>
    </location>
</feature>
<organism evidence="11 12">
    <name type="scientific">Persicobacter diffluens</name>
    <dbReference type="NCBI Taxonomy" id="981"/>
    <lineage>
        <taxon>Bacteria</taxon>
        <taxon>Pseudomonadati</taxon>
        <taxon>Bacteroidota</taxon>
        <taxon>Cytophagia</taxon>
        <taxon>Cytophagales</taxon>
        <taxon>Persicobacteraceae</taxon>
        <taxon>Persicobacter</taxon>
    </lineage>
</organism>
<dbReference type="InterPro" id="IPR018392">
    <property type="entry name" value="LysM"/>
</dbReference>
<dbReference type="PIRSF" id="PIRSF500217">
    <property type="entry name" value="AlgI"/>
    <property type="match status" value="1"/>
</dbReference>
<dbReference type="GO" id="GO:0042121">
    <property type="term" value="P:alginic acid biosynthetic process"/>
    <property type="evidence" value="ECO:0007669"/>
    <property type="project" value="InterPro"/>
</dbReference>
<feature type="transmembrane region" description="Helical" evidence="9">
    <location>
        <begin position="632"/>
        <end position="650"/>
    </location>
</feature>
<feature type="transmembrane region" description="Helical" evidence="9">
    <location>
        <begin position="586"/>
        <end position="612"/>
    </location>
</feature>
<dbReference type="InterPro" id="IPR036514">
    <property type="entry name" value="SGNH_hydro_sf"/>
</dbReference>
<dbReference type="Pfam" id="PF13472">
    <property type="entry name" value="Lipase_GDSL_2"/>
    <property type="match status" value="1"/>
</dbReference>
<dbReference type="GO" id="GO:0005886">
    <property type="term" value="C:plasma membrane"/>
    <property type="evidence" value="ECO:0007669"/>
    <property type="project" value="UniProtKB-SubCell"/>
</dbReference>
<dbReference type="PIRSF" id="PIRSF016636">
    <property type="entry name" value="AlgI_DltB"/>
    <property type="match status" value="1"/>
</dbReference>
<proteinExistence type="inferred from homology"/>
<dbReference type="CDD" id="cd01825">
    <property type="entry name" value="SGNH_hydrolase_peri1"/>
    <property type="match status" value="1"/>
</dbReference>
<feature type="transmembrane region" description="Helical" evidence="9">
    <location>
        <begin position="662"/>
        <end position="682"/>
    </location>
</feature>
<evidence type="ECO:0000313" key="11">
    <source>
        <dbReference type="EMBL" id="GJM61628.1"/>
    </source>
</evidence>
<dbReference type="InterPro" id="IPR013830">
    <property type="entry name" value="SGNH_hydro"/>
</dbReference>
<dbReference type="InterPro" id="IPR036779">
    <property type="entry name" value="LysM_dom_sf"/>
</dbReference>
<evidence type="ECO:0000256" key="3">
    <source>
        <dbReference type="ARBA" id="ARBA00022475"/>
    </source>
</evidence>
<evidence type="ECO:0000256" key="6">
    <source>
        <dbReference type="ARBA" id="ARBA00022989"/>
    </source>
</evidence>
<feature type="transmembrane region" description="Helical" evidence="9">
    <location>
        <begin position="742"/>
        <end position="764"/>
    </location>
</feature>
<name>A0AAN4VXQ2_9BACT</name>
<evidence type="ECO:0000256" key="1">
    <source>
        <dbReference type="ARBA" id="ARBA00004651"/>
    </source>
</evidence>
<comment type="similarity">
    <text evidence="2">Belongs to the membrane-bound acyltransferase family.</text>
</comment>
<evidence type="ECO:0000256" key="7">
    <source>
        <dbReference type="ARBA" id="ARBA00023136"/>
    </source>
</evidence>
<dbReference type="EMBL" id="BQKE01000001">
    <property type="protein sequence ID" value="GJM61628.1"/>
    <property type="molecule type" value="Genomic_DNA"/>
</dbReference>
<evidence type="ECO:0000256" key="2">
    <source>
        <dbReference type="ARBA" id="ARBA00010323"/>
    </source>
</evidence>
<protein>
    <recommendedName>
        <fullName evidence="10">LysM domain-containing protein</fullName>
    </recommendedName>
</protein>
<feature type="transmembrane region" description="Helical" evidence="9">
    <location>
        <begin position="702"/>
        <end position="721"/>
    </location>
</feature>
<dbReference type="SUPFAM" id="SSF52266">
    <property type="entry name" value="SGNH hydrolase"/>
    <property type="match status" value="1"/>
</dbReference>
<keyword evidence="6 9" id="KW-1133">Transmembrane helix</keyword>
<dbReference type="PANTHER" id="PTHR13285">
    <property type="entry name" value="ACYLTRANSFERASE"/>
    <property type="match status" value="1"/>
</dbReference>
<dbReference type="PANTHER" id="PTHR13285:SF23">
    <property type="entry name" value="TEICHOIC ACID D-ALANYLTRANSFERASE"/>
    <property type="match status" value="1"/>
</dbReference>
<feature type="transmembrane region" description="Helical" evidence="9">
    <location>
        <begin position="784"/>
        <end position="810"/>
    </location>
</feature>
<dbReference type="InterPro" id="IPR004299">
    <property type="entry name" value="MBOAT_fam"/>
</dbReference>
<accession>A0AAN4VXQ2</accession>
<dbReference type="Gene3D" id="3.10.350.10">
    <property type="entry name" value="LysM domain"/>
    <property type="match status" value="1"/>
</dbReference>
<dbReference type="InterPro" id="IPR028362">
    <property type="entry name" value="AlgI"/>
</dbReference>
<keyword evidence="3" id="KW-1003">Cell membrane</keyword>
<dbReference type="CDD" id="cd00118">
    <property type="entry name" value="LysM"/>
    <property type="match status" value="1"/>
</dbReference>
<dbReference type="GO" id="GO:0016746">
    <property type="term" value="F:acyltransferase activity"/>
    <property type="evidence" value="ECO:0007669"/>
    <property type="project" value="UniProtKB-KW"/>
</dbReference>
<evidence type="ECO:0000256" key="5">
    <source>
        <dbReference type="ARBA" id="ARBA00022692"/>
    </source>
</evidence>
<dbReference type="Pfam" id="PF03062">
    <property type="entry name" value="MBOAT"/>
    <property type="match status" value="1"/>
</dbReference>
<comment type="caution">
    <text evidence="11">The sequence shown here is derived from an EMBL/GenBank/DDBJ whole genome shotgun (WGS) entry which is preliminary data.</text>
</comment>
<dbReference type="Proteomes" id="UP001310022">
    <property type="component" value="Unassembled WGS sequence"/>
</dbReference>
<dbReference type="PROSITE" id="PS51782">
    <property type="entry name" value="LYSM"/>
    <property type="match status" value="1"/>
</dbReference>
<dbReference type="SUPFAM" id="SSF54106">
    <property type="entry name" value="LysM domain"/>
    <property type="match status" value="1"/>
</dbReference>
<keyword evidence="5 9" id="KW-0812">Transmembrane</keyword>